<dbReference type="Proteomes" id="UP000255295">
    <property type="component" value="Unassembled WGS sequence"/>
</dbReference>
<name>A0A2S0JX57_LYSSH</name>
<feature type="chain" id="PRO_5030054864" evidence="1">
    <location>
        <begin position="28"/>
        <end position="361"/>
    </location>
</feature>
<dbReference type="SMART" id="SM00287">
    <property type="entry name" value="SH3b"/>
    <property type="match status" value="3"/>
</dbReference>
<proteinExistence type="predicted"/>
<feature type="signal peptide" evidence="1">
    <location>
        <begin position="1"/>
        <end position="27"/>
    </location>
</feature>
<evidence type="ECO:0000313" key="5">
    <source>
        <dbReference type="Proteomes" id="UP000238825"/>
    </source>
</evidence>
<dbReference type="PROSITE" id="PS51781">
    <property type="entry name" value="SH3B"/>
    <property type="match status" value="2"/>
</dbReference>
<dbReference type="InterPro" id="IPR052354">
    <property type="entry name" value="Cell_Wall_Dynamics_Protein"/>
</dbReference>
<dbReference type="PANTHER" id="PTHR34408:SF1">
    <property type="entry name" value="GLYCOSYL HYDROLASE FAMILY 19 DOMAIN-CONTAINING PROTEIN HI_1415"/>
    <property type="match status" value="1"/>
</dbReference>
<evidence type="ECO:0000313" key="6">
    <source>
        <dbReference type="Proteomes" id="UP000255295"/>
    </source>
</evidence>
<evidence type="ECO:0000313" key="4">
    <source>
        <dbReference type="EMBL" id="SUV18530.1"/>
    </source>
</evidence>
<accession>A0A2S0JX57</accession>
<organism evidence="3 5">
    <name type="scientific">Lysinibacillus sphaericus</name>
    <name type="common">Bacillus sphaericus</name>
    <dbReference type="NCBI Taxonomy" id="1421"/>
    <lineage>
        <taxon>Bacteria</taxon>
        <taxon>Bacillati</taxon>
        <taxon>Bacillota</taxon>
        <taxon>Bacilli</taxon>
        <taxon>Bacillales</taxon>
        <taxon>Bacillaceae</taxon>
        <taxon>Lysinibacillus</taxon>
    </lineage>
</organism>
<gene>
    <name evidence="3" type="ORF">LS41612_05320</name>
    <name evidence="4" type="ORF">NCTC10338_03706</name>
</gene>
<protein>
    <submittedName>
        <fullName evidence="4">Mannosyl-glycoprotein endo-beta-N-acetylglucosaminidase</fullName>
    </submittedName>
    <submittedName>
        <fullName evidence="3">SH3 domain-containing protein</fullName>
    </submittedName>
</protein>
<feature type="domain" description="SH3b" evidence="2">
    <location>
        <begin position="31"/>
        <end position="93"/>
    </location>
</feature>
<reference evidence="4 6" key="2">
    <citation type="submission" date="2018-06" db="EMBL/GenBank/DDBJ databases">
        <authorList>
            <consortium name="Pathogen Informatics"/>
            <person name="Doyle S."/>
        </authorList>
    </citation>
    <scope>NUCLEOTIDE SEQUENCE [LARGE SCALE GENOMIC DNA]</scope>
    <source>
        <strain evidence="4 6">NCTC10338</strain>
    </source>
</reference>
<dbReference type="PANTHER" id="PTHR34408">
    <property type="entry name" value="FAMILY PROTEIN, PUTATIVE-RELATED"/>
    <property type="match status" value="1"/>
</dbReference>
<dbReference type="Gene3D" id="2.30.30.40">
    <property type="entry name" value="SH3 Domains"/>
    <property type="match status" value="3"/>
</dbReference>
<dbReference type="Proteomes" id="UP000238825">
    <property type="component" value="Chromosome"/>
</dbReference>
<reference evidence="3 5" key="1">
    <citation type="submission" date="2017-03" db="EMBL/GenBank/DDBJ databases">
        <title>The whole genome sequencing and assembly of Lysinibacillus sphaericus DSM 28T strain.</title>
        <authorList>
            <person name="Lee Y.-J."/>
            <person name="Yi H."/>
            <person name="Bahn Y.-S."/>
            <person name="Kim J.F."/>
            <person name="Lee D.-W."/>
        </authorList>
    </citation>
    <scope>NUCLEOTIDE SEQUENCE [LARGE SCALE GENOMIC DNA]</scope>
    <source>
        <strain evidence="3 5">DSM 28</strain>
    </source>
</reference>
<dbReference type="EMBL" id="UFSZ01000001">
    <property type="protein sequence ID" value="SUV18530.1"/>
    <property type="molecule type" value="Genomic_DNA"/>
</dbReference>
<keyword evidence="1" id="KW-0732">Signal</keyword>
<dbReference type="RefSeq" id="WP_024364846.1">
    <property type="nucleotide sequence ID" value="NZ_BJNS01000024.1"/>
</dbReference>
<dbReference type="Pfam" id="PF08239">
    <property type="entry name" value="SH3_3"/>
    <property type="match status" value="3"/>
</dbReference>
<evidence type="ECO:0000256" key="1">
    <source>
        <dbReference type="SAM" id="SignalP"/>
    </source>
</evidence>
<dbReference type="AlphaFoldDB" id="A0A2S0JX57"/>
<dbReference type="GeneID" id="48275609"/>
<evidence type="ECO:0000259" key="2">
    <source>
        <dbReference type="PROSITE" id="PS51781"/>
    </source>
</evidence>
<feature type="domain" description="SH3b" evidence="2">
    <location>
        <begin position="94"/>
        <end position="158"/>
    </location>
</feature>
<dbReference type="EMBL" id="CP019980">
    <property type="protein sequence ID" value="AVK95730.1"/>
    <property type="molecule type" value="Genomic_DNA"/>
</dbReference>
<sequence length="361" mass="40576">MNILKKWFVAAFVLIMLFTFQHQVAEAADYRTVKVVSGSSLIVRESPSDTANSVGNLDKNQFVIEFSTSNGWSHIQAGDVKGYVNTSFLSVPPSTIKIANSKSGLVVKSTPSLSAATLATLKYNMVVEDYGSVGNGWSYVQYGNVIGYVKSDFMGKTKTSTKYVNTSSGVVVRNIASQSGASVGSLSNGTQVTVHSTLVGWSYVTAGNVKGYVVDSFLSTKKPVVPFNNINFKLSIRDVERNEKSTFIQKIQDDRETYLIYETKKYGYFAELTYIFIGGQLEYISYDFYPDQNSYHTWDEMSVLHDILHRKGVAEFGNDYQFTYEKYNSLYTTWEKSGYKALLTVHDNYLYTTAKLIYYRK</sequence>
<evidence type="ECO:0000313" key="3">
    <source>
        <dbReference type="EMBL" id="AVK95730.1"/>
    </source>
</evidence>
<dbReference type="InterPro" id="IPR003646">
    <property type="entry name" value="SH3-like_bac-type"/>
</dbReference>